<organism evidence="2 3">
    <name type="scientific">Pleurodeles waltl</name>
    <name type="common">Iberian ribbed newt</name>
    <dbReference type="NCBI Taxonomy" id="8319"/>
    <lineage>
        <taxon>Eukaryota</taxon>
        <taxon>Metazoa</taxon>
        <taxon>Chordata</taxon>
        <taxon>Craniata</taxon>
        <taxon>Vertebrata</taxon>
        <taxon>Euteleostomi</taxon>
        <taxon>Amphibia</taxon>
        <taxon>Batrachia</taxon>
        <taxon>Caudata</taxon>
        <taxon>Salamandroidea</taxon>
        <taxon>Salamandridae</taxon>
        <taxon>Pleurodelinae</taxon>
        <taxon>Pleurodeles</taxon>
    </lineage>
</organism>
<evidence type="ECO:0000313" key="2">
    <source>
        <dbReference type="EMBL" id="KAJ1217515.1"/>
    </source>
</evidence>
<dbReference type="AlphaFoldDB" id="A0AAV7WZR7"/>
<evidence type="ECO:0000313" key="3">
    <source>
        <dbReference type="Proteomes" id="UP001066276"/>
    </source>
</evidence>
<evidence type="ECO:0000256" key="1">
    <source>
        <dbReference type="SAM" id="MobiDB-lite"/>
    </source>
</evidence>
<comment type="caution">
    <text evidence="2">The sequence shown here is derived from an EMBL/GenBank/DDBJ whole genome shotgun (WGS) entry which is preliminary data.</text>
</comment>
<accession>A0AAV7WZR7</accession>
<reference evidence="2" key="1">
    <citation type="journal article" date="2022" name="bioRxiv">
        <title>Sequencing and chromosome-scale assembly of the giantPleurodeles waltlgenome.</title>
        <authorList>
            <person name="Brown T."/>
            <person name="Elewa A."/>
            <person name="Iarovenko S."/>
            <person name="Subramanian E."/>
            <person name="Araus A.J."/>
            <person name="Petzold A."/>
            <person name="Susuki M."/>
            <person name="Suzuki K.-i.T."/>
            <person name="Hayashi T."/>
            <person name="Toyoda A."/>
            <person name="Oliveira C."/>
            <person name="Osipova E."/>
            <person name="Leigh N.D."/>
            <person name="Simon A."/>
            <person name="Yun M.H."/>
        </authorList>
    </citation>
    <scope>NUCLEOTIDE SEQUENCE</scope>
    <source>
        <strain evidence="2">20211129_DDA</strain>
        <tissue evidence="2">Liver</tissue>
    </source>
</reference>
<sequence>MNDGEKTPRVVEHSLGAIRTAIRDLKNRLEPKMDAITVDVNLLLADFHKMSEKVTFVELHIYLLQSTSKKLEDQVQYLTKHQALMAARLEDQEGRARRNNISRGGPRGGGWAQRGPLP</sequence>
<name>A0AAV7WZR7_PLEWA</name>
<gene>
    <name evidence="2" type="ORF">NDU88_005109</name>
</gene>
<protein>
    <submittedName>
        <fullName evidence="2">Uncharacterized protein</fullName>
    </submittedName>
</protein>
<dbReference type="Proteomes" id="UP001066276">
    <property type="component" value="Chromosome 1_1"/>
</dbReference>
<feature type="region of interest" description="Disordered" evidence="1">
    <location>
        <begin position="89"/>
        <end position="118"/>
    </location>
</feature>
<proteinExistence type="predicted"/>
<keyword evidence="3" id="KW-1185">Reference proteome</keyword>
<dbReference type="EMBL" id="JANPWB010000001">
    <property type="protein sequence ID" value="KAJ1217515.1"/>
    <property type="molecule type" value="Genomic_DNA"/>
</dbReference>